<dbReference type="AlphaFoldDB" id="A0A7C9ELX8"/>
<keyword evidence="1" id="KW-1133">Transmembrane helix</keyword>
<reference evidence="2" key="2">
    <citation type="submission" date="2020-07" db="EMBL/GenBank/DDBJ databases">
        <authorList>
            <person name="Vera ALvarez R."/>
            <person name="Arias-Moreno D.M."/>
            <person name="Jimenez-Jacinto V."/>
            <person name="Jimenez-Bremont J.F."/>
            <person name="Swaminathan K."/>
            <person name="Moose S.P."/>
            <person name="Guerrero-Gonzalez M.L."/>
            <person name="Marino-Ramirez L."/>
            <person name="Landsman D."/>
            <person name="Rodriguez-Kessler M."/>
            <person name="Delgado-Sanchez P."/>
        </authorList>
    </citation>
    <scope>NUCLEOTIDE SEQUENCE</scope>
    <source>
        <tissue evidence="2">Cladode</tissue>
    </source>
</reference>
<proteinExistence type="predicted"/>
<evidence type="ECO:0000256" key="1">
    <source>
        <dbReference type="SAM" id="Phobius"/>
    </source>
</evidence>
<evidence type="ECO:0000313" key="2">
    <source>
        <dbReference type="EMBL" id="MBA4669266.1"/>
    </source>
</evidence>
<keyword evidence="1" id="KW-0472">Membrane</keyword>
<reference evidence="2" key="1">
    <citation type="journal article" date="2013" name="J. Plant Res.">
        <title>Effect of fungi and light on seed germination of three Opuntia species from semiarid lands of central Mexico.</title>
        <authorList>
            <person name="Delgado-Sanchez P."/>
            <person name="Jimenez-Bremont J.F."/>
            <person name="Guerrero-Gonzalez Mde L."/>
            <person name="Flores J."/>
        </authorList>
    </citation>
    <scope>NUCLEOTIDE SEQUENCE</scope>
    <source>
        <tissue evidence="2">Cladode</tissue>
    </source>
</reference>
<protein>
    <submittedName>
        <fullName evidence="2">Uncharacterized protein</fullName>
    </submittedName>
</protein>
<organism evidence="2">
    <name type="scientific">Opuntia streptacantha</name>
    <name type="common">Prickly pear cactus</name>
    <name type="synonym">Opuntia cardona</name>
    <dbReference type="NCBI Taxonomy" id="393608"/>
    <lineage>
        <taxon>Eukaryota</taxon>
        <taxon>Viridiplantae</taxon>
        <taxon>Streptophyta</taxon>
        <taxon>Embryophyta</taxon>
        <taxon>Tracheophyta</taxon>
        <taxon>Spermatophyta</taxon>
        <taxon>Magnoliopsida</taxon>
        <taxon>eudicotyledons</taxon>
        <taxon>Gunneridae</taxon>
        <taxon>Pentapetalae</taxon>
        <taxon>Caryophyllales</taxon>
        <taxon>Cactineae</taxon>
        <taxon>Cactaceae</taxon>
        <taxon>Opuntioideae</taxon>
        <taxon>Opuntia</taxon>
    </lineage>
</organism>
<feature type="transmembrane region" description="Helical" evidence="1">
    <location>
        <begin position="34"/>
        <end position="57"/>
    </location>
</feature>
<keyword evidence="1" id="KW-0812">Transmembrane</keyword>
<name>A0A7C9ELX8_OPUST</name>
<accession>A0A7C9ELX8</accession>
<sequence>MLAFLFSGFLVLFCVITRKIFSPKSLNLTISFNLFQNFPILHLQFLLFVIRMLHLVYQPKRNHKQYTELQNVLPFHAFGSMTPARRLLIHCDFLENQLGQQANEEAKREYEQKQDDVVGQYEYLLCSRTLALFSL</sequence>
<dbReference type="EMBL" id="GISG01242914">
    <property type="protein sequence ID" value="MBA4669266.1"/>
    <property type="molecule type" value="Transcribed_RNA"/>
</dbReference>